<feature type="domain" description="Transposase IS4-like" evidence="1">
    <location>
        <begin position="5"/>
        <end position="135"/>
    </location>
</feature>
<gene>
    <name evidence="2" type="ORF">S01H1_46974</name>
</gene>
<organism evidence="2">
    <name type="scientific">marine sediment metagenome</name>
    <dbReference type="NCBI Taxonomy" id="412755"/>
    <lineage>
        <taxon>unclassified sequences</taxon>
        <taxon>metagenomes</taxon>
        <taxon>ecological metagenomes</taxon>
    </lineage>
</organism>
<dbReference type="GO" id="GO:0003677">
    <property type="term" value="F:DNA binding"/>
    <property type="evidence" value="ECO:0007669"/>
    <property type="project" value="InterPro"/>
</dbReference>
<name>X0VZM0_9ZZZZ</name>
<accession>X0VZM0</accession>
<protein>
    <recommendedName>
        <fullName evidence="1">Transposase IS4-like domain-containing protein</fullName>
    </recommendedName>
</protein>
<dbReference type="GO" id="GO:0006313">
    <property type="term" value="P:DNA transposition"/>
    <property type="evidence" value="ECO:0007669"/>
    <property type="project" value="InterPro"/>
</dbReference>
<evidence type="ECO:0000313" key="2">
    <source>
        <dbReference type="EMBL" id="GAG17878.1"/>
    </source>
</evidence>
<dbReference type="EMBL" id="BARS01030097">
    <property type="protein sequence ID" value="GAG17878.1"/>
    <property type="molecule type" value="Genomic_DNA"/>
</dbReference>
<sequence length="141" mass="16285">LIAQTSEKFIHHYEVFPKRQEDKELIKPTLKAHKQLFGTDPDVLATDKGFYENMKQILKLEKNITTVSICKKGRRNQQEYERESTEEFKDGQRFRAGCEGSISVLKRAFKLGRCLFKGFKHYAASVGCAVFCHNLVLLTKL</sequence>
<feature type="non-terminal residue" evidence="2">
    <location>
        <position position="1"/>
    </location>
</feature>
<dbReference type="InterPro" id="IPR002559">
    <property type="entry name" value="Transposase_11"/>
</dbReference>
<proteinExistence type="predicted"/>
<reference evidence="2" key="1">
    <citation type="journal article" date="2014" name="Front. Microbiol.">
        <title>High frequency of phylogenetically diverse reductive dehalogenase-homologous genes in deep subseafloor sedimentary metagenomes.</title>
        <authorList>
            <person name="Kawai M."/>
            <person name="Futagami T."/>
            <person name="Toyoda A."/>
            <person name="Takaki Y."/>
            <person name="Nishi S."/>
            <person name="Hori S."/>
            <person name="Arai W."/>
            <person name="Tsubouchi T."/>
            <person name="Morono Y."/>
            <person name="Uchiyama I."/>
            <person name="Ito T."/>
            <person name="Fujiyama A."/>
            <person name="Inagaki F."/>
            <person name="Takami H."/>
        </authorList>
    </citation>
    <scope>NUCLEOTIDE SEQUENCE</scope>
    <source>
        <strain evidence="2">Expedition CK06-06</strain>
    </source>
</reference>
<dbReference type="AlphaFoldDB" id="X0VZM0"/>
<dbReference type="Pfam" id="PF01609">
    <property type="entry name" value="DDE_Tnp_1"/>
    <property type="match status" value="1"/>
</dbReference>
<dbReference type="GO" id="GO:0004803">
    <property type="term" value="F:transposase activity"/>
    <property type="evidence" value="ECO:0007669"/>
    <property type="project" value="InterPro"/>
</dbReference>
<evidence type="ECO:0000259" key="1">
    <source>
        <dbReference type="Pfam" id="PF01609"/>
    </source>
</evidence>
<comment type="caution">
    <text evidence="2">The sequence shown here is derived from an EMBL/GenBank/DDBJ whole genome shotgun (WGS) entry which is preliminary data.</text>
</comment>